<proteinExistence type="predicted"/>
<organism evidence="2 3">
    <name type="scientific">Candidatus Reconcilbacillus cellulovorans</name>
    <dbReference type="NCBI Taxonomy" id="1906605"/>
    <lineage>
        <taxon>Bacteria</taxon>
        <taxon>Bacillati</taxon>
        <taxon>Bacillota</taxon>
        <taxon>Bacilli</taxon>
        <taxon>Bacillales</taxon>
        <taxon>Paenibacillaceae</taxon>
        <taxon>Candidatus Reconcilbacillus</taxon>
    </lineage>
</organism>
<dbReference type="Proteomes" id="UP000243688">
    <property type="component" value="Unassembled WGS sequence"/>
</dbReference>
<feature type="transmembrane region" description="Helical" evidence="1">
    <location>
        <begin position="46"/>
        <end position="67"/>
    </location>
</feature>
<feature type="transmembrane region" description="Helical" evidence="1">
    <location>
        <begin position="82"/>
        <end position="106"/>
    </location>
</feature>
<protein>
    <recommendedName>
        <fullName evidence="4">Stage V sporulation protein AB</fullName>
    </recommendedName>
</protein>
<gene>
    <name evidence="2" type="ORF">BLM47_08580</name>
</gene>
<evidence type="ECO:0000256" key="1">
    <source>
        <dbReference type="SAM" id="Phobius"/>
    </source>
</evidence>
<dbReference type="AlphaFoldDB" id="A0A2A6DZL3"/>
<sequence length="142" mass="15010">MNLVSFFCIVMVGLAGGFVVGGGLVALLVVLDIVPRLMRLCGLGGRYASVWMFESAIVAGALVFTAADFEGWSIRLPPPTTAWVGLGFGMFVGMLAAALTEVLNVFPITAKRLRMEASVGCLLTAVVLGKVAGSLFDWIIFH</sequence>
<feature type="transmembrane region" description="Helical" evidence="1">
    <location>
        <begin position="6"/>
        <end position="34"/>
    </location>
</feature>
<dbReference type="EMBL" id="MOXJ01000018">
    <property type="protein sequence ID" value="PDO10183.1"/>
    <property type="molecule type" value="Genomic_DNA"/>
</dbReference>
<evidence type="ECO:0000313" key="3">
    <source>
        <dbReference type="Proteomes" id="UP000243688"/>
    </source>
</evidence>
<comment type="caution">
    <text evidence="2">The sequence shown here is derived from an EMBL/GenBank/DDBJ whole genome shotgun (WGS) entry which is preliminary data.</text>
</comment>
<reference evidence="2 3" key="1">
    <citation type="submission" date="2016-12" db="EMBL/GenBank/DDBJ databases">
        <title>Candidatus Reconcilibacillus cellulovorans genome.</title>
        <authorList>
            <person name="Kolinko S."/>
            <person name="Wu Y.-W."/>
            <person name="Tachea F."/>
            <person name="Denzel E."/>
            <person name="Hiras J."/>
            <person name="Baecker N."/>
            <person name="Chan L.J."/>
            <person name="Eichorst S.A."/>
            <person name="Frey D."/>
            <person name="Adams P.D."/>
            <person name="Pray T."/>
            <person name="Tanjore D."/>
            <person name="Petzold C.J."/>
            <person name="Gladden J.M."/>
            <person name="Simmons B.A."/>
            <person name="Singer S.W."/>
        </authorList>
    </citation>
    <scope>NUCLEOTIDE SEQUENCE [LARGE SCALE GENOMIC DNA]</scope>
    <source>
        <strain evidence="2">JTherm</strain>
    </source>
</reference>
<dbReference type="InterPro" id="IPR020144">
    <property type="entry name" value="SpoVAB"/>
</dbReference>
<name>A0A2A6DZL3_9BACL</name>
<accession>A0A2A6DZL3</accession>
<evidence type="ECO:0000313" key="2">
    <source>
        <dbReference type="EMBL" id="PDO10183.1"/>
    </source>
</evidence>
<dbReference type="Pfam" id="PF13782">
    <property type="entry name" value="SpoVAB"/>
    <property type="match status" value="1"/>
</dbReference>
<feature type="transmembrane region" description="Helical" evidence="1">
    <location>
        <begin position="118"/>
        <end position="141"/>
    </location>
</feature>
<keyword evidence="1" id="KW-1133">Transmembrane helix</keyword>
<keyword evidence="1" id="KW-0812">Transmembrane</keyword>
<evidence type="ECO:0008006" key="4">
    <source>
        <dbReference type="Google" id="ProtNLM"/>
    </source>
</evidence>
<keyword evidence="1" id="KW-0472">Membrane</keyword>